<comment type="caution">
    <text evidence="4">The sequence shown here is derived from an EMBL/GenBank/DDBJ whole genome shotgun (WGS) entry which is preliminary data.</text>
</comment>
<feature type="region of interest" description="Disordered" evidence="2">
    <location>
        <begin position="111"/>
        <end position="141"/>
    </location>
</feature>
<feature type="coiled-coil region" evidence="1">
    <location>
        <begin position="658"/>
        <end position="833"/>
    </location>
</feature>
<keyword evidence="3" id="KW-0472">Membrane</keyword>
<evidence type="ECO:0000256" key="1">
    <source>
        <dbReference type="SAM" id="Coils"/>
    </source>
</evidence>
<keyword evidence="3" id="KW-0812">Transmembrane</keyword>
<feature type="compositionally biased region" description="Basic and acidic residues" evidence="2">
    <location>
        <begin position="118"/>
        <end position="128"/>
    </location>
</feature>
<feature type="coiled-coil region" evidence="1">
    <location>
        <begin position="364"/>
        <end position="391"/>
    </location>
</feature>
<accession>A0AAV8ZJX7</accession>
<dbReference type="Proteomes" id="UP001162156">
    <property type="component" value="Unassembled WGS sequence"/>
</dbReference>
<protein>
    <submittedName>
        <fullName evidence="4">Uncharacterized protein</fullName>
    </submittedName>
</protein>
<evidence type="ECO:0000256" key="3">
    <source>
        <dbReference type="SAM" id="Phobius"/>
    </source>
</evidence>
<feature type="region of interest" description="Disordered" evidence="2">
    <location>
        <begin position="471"/>
        <end position="493"/>
    </location>
</feature>
<keyword evidence="5" id="KW-1185">Reference proteome</keyword>
<keyword evidence="1" id="KW-0175">Coiled coil</keyword>
<evidence type="ECO:0000256" key="2">
    <source>
        <dbReference type="SAM" id="MobiDB-lite"/>
    </source>
</evidence>
<feature type="transmembrane region" description="Helical" evidence="3">
    <location>
        <begin position="624"/>
        <end position="645"/>
    </location>
</feature>
<evidence type="ECO:0000313" key="4">
    <source>
        <dbReference type="EMBL" id="KAJ8964522.1"/>
    </source>
</evidence>
<proteinExistence type="predicted"/>
<name>A0AAV8ZJX7_9CUCU</name>
<gene>
    <name evidence="4" type="ORF">NQ314_004817</name>
</gene>
<feature type="region of interest" description="Disordered" evidence="2">
    <location>
        <begin position="269"/>
        <end position="289"/>
    </location>
</feature>
<sequence>MSDDSNSEELEDLDDDDDDEDEDEEEDEEESLEETTSSEKTEDINSLHNLPPGVKLSPYNLELDQSIKENVEKENIALKENIVVQQKPNSEVSSPVVSLESNNNIPLVPEHIQVNSRPEVKQTSEDKTSSNLDTLQSEKNEEIKREIDDKIVSNTAKMETATETTFVEEEPLPILDIITPNPIEVKIEEKPKTEDIPIVENSLPETAPPQENLTLNKNKNQQADSVPSPIDTIKTGLTNTSVEEQLGLKPQSQVELVQVSGSVAENNLIENPIHKEDEKLSTNSPPPPLLGGLFNKAQNLNLNENTEKAKVGIPVEQSLKVDNSKEVEGSSNEVLKYNLANKEKIVEEPSIQVNHLNDFSKQESTSEEKLVNNLKEESNDIKENLVSEEKTGNVLRDELINQSDLINDVSKQEPTSEKQIVNVSKEESANQEQILSDEDSKEIFLDPKDEIVTGILKDVANELTNEEHVVSKENIDEDYDSKEGTEENKPLEGEEYSNDNIIRDERKAVYDDINGEVLNDYGGNLEEPSNSVKESDGFISGLFSFFGSDTTDKTAPNTDPPFSSGEEVSNKIETTLEDSVWSSKHIIEPGHCDTDAEVCKTRHQILSEEKELLEKLELNFNSDIFLYLITTAISVILFLFGYMALDRNRREAPLVAIINKLEKQLLITLKENEILQENSSSSFVQEIEGAPNEFVEQLAQRLAEVELMKQALEGRVTELEKELEDKEALVEQIENLEKELETSTEVGMELNRIISEMLDPTNGSERLKENVEQLQRQLLEQKDTISSINESLRDKEAENTTLHVELERNKKKVIELQNKLDDMAQRILKIEKEKRPATKHFTE</sequence>
<feature type="region of interest" description="Disordered" evidence="2">
    <location>
        <begin position="408"/>
        <end position="437"/>
    </location>
</feature>
<feature type="region of interest" description="Disordered" evidence="2">
    <location>
        <begin position="1"/>
        <end position="58"/>
    </location>
</feature>
<feature type="compositionally biased region" description="Acidic residues" evidence="2">
    <location>
        <begin position="1"/>
        <end position="33"/>
    </location>
</feature>
<keyword evidence="3" id="KW-1133">Transmembrane helix</keyword>
<evidence type="ECO:0000313" key="5">
    <source>
        <dbReference type="Proteomes" id="UP001162156"/>
    </source>
</evidence>
<organism evidence="4 5">
    <name type="scientific">Rhamnusium bicolor</name>
    <dbReference type="NCBI Taxonomy" id="1586634"/>
    <lineage>
        <taxon>Eukaryota</taxon>
        <taxon>Metazoa</taxon>
        <taxon>Ecdysozoa</taxon>
        <taxon>Arthropoda</taxon>
        <taxon>Hexapoda</taxon>
        <taxon>Insecta</taxon>
        <taxon>Pterygota</taxon>
        <taxon>Neoptera</taxon>
        <taxon>Endopterygota</taxon>
        <taxon>Coleoptera</taxon>
        <taxon>Polyphaga</taxon>
        <taxon>Cucujiformia</taxon>
        <taxon>Chrysomeloidea</taxon>
        <taxon>Cerambycidae</taxon>
        <taxon>Lepturinae</taxon>
        <taxon>Rhagiini</taxon>
        <taxon>Rhamnusium</taxon>
    </lineage>
</organism>
<dbReference type="EMBL" id="JANEYF010001344">
    <property type="protein sequence ID" value="KAJ8964522.1"/>
    <property type="molecule type" value="Genomic_DNA"/>
</dbReference>
<feature type="compositionally biased region" description="Basic and acidic residues" evidence="2">
    <location>
        <begin position="481"/>
        <end position="492"/>
    </location>
</feature>
<dbReference type="AlphaFoldDB" id="A0AAV8ZJX7"/>
<reference evidence="4" key="1">
    <citation type="journal article" date="2023" name="Insect Mol. Biol.">
        <title>Genome sequencing provides insights into the evolution of gene families encoding plant cell wall-degrading enzymes in longhorned beetles.</title>
        <authorList>
            <person name="Shin N.R."/>
            <person name="Okamura Y."/>
            <person name="Kirsch R."/>
            <person name="Pauchet Y."/>
        </authorList>
    </citation>
    <scope>NUCLEOTIDE SEQUENCE</scope>
    <source>
        <strain evidence="4">RBIC_L_NR</strain>
    </source>
</reference>